<sequence length="819" mass="89051">MTTNINGKLVDGFGKPIANAQMRAVATQTSVPIAGATAYAKTDANGNYDFPLEIGSYAFSIWFGELGYQFVGNIEIIQDTPDASLDQILVIPPSAQPMELTKMLQALVDAEAAAANAADQVRDSLIPLGQQYNTIAEAQAAVTAGTVKNGAYCYIRSTTDSTLADEYQNQSGTLVATGKSMPSNVAYNQLRGDVTDTQETVEQISKTMVLKDIVQTIFNYRDRLGYRLFYALTDGEFGTKFTTVKRNGVFLKDLTVAVDNDGSDVYIQNKLGQRIYILKDGVVAPKSLRGDKEGAFGTDAARLSSKGISFLSGAKIEVTDDPEFLKLSDKLGRVKTLIDRNGVVAGSVVPVDNTSNHLDNLNSYNLNYYSKVRSEYNSDIERAVFALSWILVYGQSLSTSQEGFPALSKEVYSNLSNLMLGDSSRPNSRTAANFVPVGSPVLNPLKAVVQTSSGDAVMTDSAVAALAAGSPNEGEGAEGCVNMFRSMFLRQLGLQKDDTRRLVLSSCGVNGRTIEALSKGASPELYNRVREAYNQIKAIADAGNMSFGLAAICFLQGEWNYSTSYGGDNTREGYKALQRQLKSDLTSDFAQNQYPPAMYTYQTSGAYTSDANELAIGMAQLDLALEKTGTYGVTPSYPFPDKGGHLTSNGYRWMWMQFAKVMFRTLVLGQGWEPLHCISAETVGKVSYLNYAVPYPPLKWGKPYVGRTATDYTNKGYRATDDAGTLPISSVEIVRDTVVKITYSRNAVGTVKIWYADKTTHNGNGCLMDSDPFIATENYVYVEGSGQYADENIAELVDKPYPLNNWAWAQVIYSPVSGA</sequence>
<accession>A0AAU8EFG0</accession>
<dbReference type="InterPro" id="IPR008969">
    <property type="entry name" value="CarboxyPept-like_regulatory"/>
</dbReference>
<reference evidence="2" key="1">
    <citation type="submission" date="2024-05" db="EMBL/GenBank/DDBJ databases">
        <authorList>
            <person name="Ferriol-Gonzalez C."/>
            <person name="Concha-Eloko R."/>
            <person name="Bernabeu-Gimeno M."/>
            <person name="Fernandez-Cuenca F."/>
            <person name="Canada-Garcia J.E."/>
            <person name="Garcia-Cobos S."/>
            <person name="Sanjuan R."/>
            <person name="Domingo-Calap P."/>
        </authorList>
    </citation>
    <scope>NUCLEOTIDE SEQUENCE</scope>
</reference>
<protein>
    <submittedName>
        <fullName evidence="2">Tail fiber protein</fullName>
    </submittedName>
</protein>
<evidence type="ECO:0000259" key="1">
    <source>
        <dbReference type="Pfam" id="PF08400"/>
    </source>
</evidence>
<dbReference type="EMBL" id="PP848851">
    <property type="protein sequence ID" value="XCG96917.1"/>
    <property type="molecule type" value="Genomic_DNA"/>
</dbReference>
<dbReference type="Pfam" id="PF08400">
    <property type="entry name" value="phage_tail_N"/>
    <property type="match status" value="1"/>
</dbReference>
<gene>
    <name evidence="2" type="ORF">vBKpn2P2_69</name>
</gene>
<dbReference type="SUPFAM" id="SSF49464">
    <property type="entry name" value="Carboxypeptidase regulatory domain-like"/>
    <property type="match status" value="1"/>
</dbReference>
<dbReference type="SUPFAM" id="SSF52266">
    <property type="entry name" value="SGNH hydrolase"/>
    <property type="match status" value="1"/>
</dbReference>
<dbReference type="InterPro" id="IPR013609">
    <property type="entry name" value="Stf-like_N"/>
</dbReference>
<organism evidence="2">
    <name type="scientific">Klebsiella phage vB_Kpn2-P2</name>
    <dbReference type="NCBI Taxonomy" id="3230849"/>
    <lineage>
        <taxon>Viruses</taxon>
    </lineage>
</organism>
<dbReference type="Gene3D" id="3.40.50.1110">
    <property type="entry name" value="SGNH hydrolase"/>
    <property type="match status" value="1"/>
</dbReference>
<name>A0AAU8EFG0_9VIRU</name>
<evidence type="ECO:0000313" key="2">
    <source>
        <dbReference type="EMBL" id="XCG96917.1"/>
    </source>
</evidence>
<feature type="domain" description="Lambda-like tail fibre protein N-terminal" evidence="1">
    <location>
        <begin position="1"/>
        <end position="120"/>
    </location>
</feature>
<proteinExistence type="predicted"/>
<dbReference type="InterPro" id="IPR036514">
    <property type="entry name" value="SGNH_hydro_sf"/>
</dbReference>